<dbReference type="AlphaFoldDB" id="A0A318H080"/>
<sequence length="86" mass="9395">MPSSPLHHAPPDVMPDTSPLQHESLKARRARRAMQSRCDCGCEPAPAPVGPRGRLNTIARAARDASLQLGADARTHGRTHRRRTGR</sequence>
<feature type="compositionally biased region" description="Basic residues" evidence="1">
    <location>
        <begin position="76"/>
        <end position="86"/>
    </location>
</feature>
<keyword evidence="3" id="KW-1185">Reference proteome</keyword>
<organism evidence="2 3">
    <name type="scientific">Sphaerotilus hippei</name>
    <dbReference type="NCBI Taxonomy" id="744406"/>
    <lineage>
        <taxon>Bacteria</taxon>
        <taxon>Pseudomonadati</taxon>
        <taxon>Pseudomonadota</taxon>
        <taxon>Betaproteobacteria</taxon>
        <taxon>Burkholderiales</taxon>
        <taxon>Sphaerotilaceae</taxon>
        <taxon>Sphaerotilus</taxon>
    </lineage>
</organism>
<feature type="region of interest" description="Disordered" evidence="1">
    <location>
        <begin position="66"/>
        <end position="86"/>
    </location>
</feature>
<accession>A0A318H080</accession>
<name>A0A318H080_9BURK</name>
<gene>
    <name evidence="2" type="ORF">C7444_10737</name>
</gene>
<reference evidence="2 3" key="1">
    <citation type="submission" date="2018-05" db="EMBL/GenBank/DDBJ databases">
        <title>Genomic Encyclopedia of Type Strains, Phase IV (KMG-IV): sequencing the most valuable type-strain genomes for metagenomic binning, comparative biology and taxonomic classification.</title>
        <authorList>
            <person name="Goeker M."/>
        </authorList>
    </citation>
    <scope>NUCLEOTIDE SEQUENCE [LARGE SCALE GENOMIC DNA]</scope>
    <source>
        <strain evidence="2 3">DSM 566</strain>
    </source>
</reference>
<evidence type="ECO:0000313" key="3">
    <source>
        <dbReference type="Proteomes" id="UP000247811"/>
    </source>
</evidence>
<feature type="region of interest" description="Disordered" evidence="1">
    <location>
        <begin position="1"/>
        <end position="28"/>
    </location>
</feature>
<evidence type="ECO:0000256" key="1">
    <source>
        <dbReference type="SAM" id="MobiDB-lite"/>
    </source>
</evidence>
<evidence type="ECO:0000313" key="2">
    <source>
        <dbReference type="EMBL" id="PXW96131.1"/>
    </source>
</evidence>
<proteinExistence type="predicted"/>
<comment type="caution">
    <text evidence="2">The sequence shown here is derived from an EMBL/GenBank/DDBJ whole genome shotgun (WGS) entry which is preliminary data.</text>
</comment>
<protein>
    <submittedName>
        <fullName evidence="2">Uncharacterized protein</fullName>
    </submittedName>
</protein>
<dbReference type="Proteomes" id="UP000247811">
    <property type="component" value="Unassembled WGS sequence"/>
</dbReference>
<dbReference type="EMBL" id="QJJS01000007">
    <property type="protein sequence ID" value="PXW96131.1"/>
    <property type="molecule type" value="Genomic_DNA"/>
</dbReference>